<reference evidence="2" key="1">
    <citation type="journal article" date="2019" name="Int. J. Syst. Evol. Microbiol.">
        <title>The Global Catalogue of Microorganisms (GCM) 10K type strain sequencing project: providing services to taxonomists for standard genome sequencing and annotation.</title>
        <authorList>
            <consortium name="The Broad Institute Genomics Platform"/>
            <consortium name="The Broad Institute Genome Sequencing Center for Infectious Disease"/>
            <person name="Wu L."/>
            <person name="Ma J."/>
        </authorList>
    </citation>
    <scope>NUCLEOTIDE SEQUENCE [LARGE SCALE GENOMIC DNA]</scope>
    <source>
        <strain evidence="2">JCM 17190</strain>
    </source>
</reference>
<dbReference type="Proteomes" id="UP001399917">
    <property type="component" value="Unassembled WGS sequence"/>
</dbReference>
<protein>
    <submittedName>
        <fullName evidence="1">Uncharacterized protein</fullName>
    </submittedName>
</protein>
<organism evidence="1 2">
    <name type="scientific">Celeribacter arenosi</name>
    <dbReference type="NCBI Taxonomy" id="792649"/>
    <lineage>
        <taxon>Bacteria</taxon>
        <taxon>Pseudomonadati</taxon>
        <taxon>Pseudomonadota</taxon>
        <taxon>Alphaproteobacteria</taxon>
        <taxon>Rhodobacterales</taxon>
        <taxon>Roseobacteraceae</taxon>
        <taxon>Celeribacter</taxon>
    </lineage>
</organism>
<keyword evidence="2" id="KW-1185">Reference proteome</keyword>
<evidence type="ECO:0000313" key="2">
    <source>
        <dbReference type="Proteomes" id="UP001399917"/>
    </source>
</evidence>
<comment type="caution">
    <text evidence="1">The sequence shown here is derived from an EMBL/GenBank/DDBJ whole genome shotgun (WGS) entry which is preliminary data.</text>
</comment>
<dbReference type="EMBL" id="BAABDF010000007">
    <property type="protein sequence ID" value="GAA3876865.1"/>
    <property type="molecule type" value="Genomic_DNA"/>
</dbReference>
<proteinExistence type="predicted"/>
<name>A0ABP7KGP8_9RHOB</name>
<evidence type="ECO:0000313" key="1">
    <source>
        <dbReference type="EMBL" id="GAA3876865.1"/>
    </source>
</evidence>
<gene>
    <name evidence="1" type="ORF">GCM10022404_28260</name>
</gene>
<sequence>MVVRLAHVSDLALGSFDRRTDIHADGLQCTAQSPEFSVQSSPAAAFGEMWPKALGELGARKLSTRFQKEKNEELFAPLGSNIRFTPMNAGDAHRAEY</sequence>
<accession>A0ABP7KGP8</accession>